<name>A0A0K0CUS5_ANGCA</name>
<dbReference type="InterPro" id="IPR007284">
    <property type="entry name" value="Ground-like_dom"/>
</dbReference>
<accession>A0A0K0CUS5</accession>
<keyword evidence="3" id="KW-1185">Reference proteome</keyword>
<feature type="region of interest" description="Disordered" evidence="1">
    <location>
        <begin position="41"/>
        <end position="88"/>
    </location>
</feature>
<feature type="compositionally biased region" description="Pro residues" evidence="1">
    <location>
        <begin position="47"/>
        <end position="58"/>
    </location>
</feature>
<reference evidence="4" key="2">
    <citation type="submission" date="2017-02" db="UniProtKB">
        <authorList>
            <consortium name="WormBaseParasite"/>
        </authorList>
    </citation>
    <scope>IDENTIFICATION</scope>
</reference>
<evidence type="ECO:0000313" key="3">
    <source>
        <dbReference type="Proteomes" id="UP000035642"/>
    </source>
</evidence>
<organism evidence="3 4">
    <name type="scientific">Angiostrongylus cantonensis</name>
    <name type="common">Rat lungworm</name>
    <dbReference type="NCBI Taxonomy" id="6313"/>
    <lineage>
        <taxon>Eukaryota</taxon>
        <taxon>Metazoa</taxon>
        <taxon>Ecdysozoa</taxon>
        <taxon>Nematoda</taxon>
        <taxon>Chromadorea</taxon>
        <taxon>Rhabditida</taxon>
        <taxon>Rhabditina</taxon>
        <taxon>Rhabditomorpha</taxon>
        <taxon>Strongyloidea</taxon>
        <taxon>Metastrongylidae</taxon>
        <taxon>Angiostrongylus</taxon>
    </lineage>
</organism>
<evidence type="ECO:0000313" key="4">
    <source>
        <dbReference type="WBParaSite" id="ACAC_0000100501-mRNA-1"/>
    </source>
</evidence>
<dbReference type="STRING" id="6313.A0A0K0CUS5"/>
<dbReference type="Proteomes" id="UP000035642">
    <property type="component" value="Unassembled WGS sequence"/>
</dbReference>
<evidence type="ECO:0000256" key="1">
    <source>
        <dbReference type="SAM" id="MobiDB-lite"/>
    </source>
</evidence>
<feature type="region of interest" description="Disordered" evidence="1">
    <location>
        <begin position="147"/>
        <end position="167"/>
    </location>
</feature>
<reference evidence="3" key="1">
    <citation type="submission" date="2012-09" db="EMBL/GenBank/DDBJ databases">
        <authorList>
            <person name="Martin A.A."/>
        </authorList>
    </citation>
    <scope>NUCLEOTIDE SEQUENCE</scope>
</reference>
<dbReference type="WBParaSite" id="ACAC_0000100501-mRNA-1">
    <property type="protein sequence ID" value="ACAC_0000100501-mRNA-1"/>
    <property type="gene ID" value="ACAC_0000100501"/>
</dbReference>
<feature type="domain" description="Ground-like" evidence="2">
    <location>
        <begin position="167"/>
        <end position="238"/>
    </location>
</feature>
<evidence type="ECO:0000259" key="2">
    <source>
        <dbReference type="Pfam" id="PF04155"/>
    </source>
</evidence>
<protein>
    <submittedName>
        <fullName evidence="4">Ground-like domain-containing protein</fullName>
    </submittedName>
</protein>
<proteinExistence type="predicted"/>
<sequence length="241" mass="25627">APYGVPYQTGPVLGGKAPIYQPGPAFGGTFPAGPPIIKGAYQAGPPVIAPPPRPPPYHKPLNSGDIGGAPHQQGLLEGPEPAPKHVEPGYIKQLSGIPPEQSPLESTDFLLPETSTTYVDINTSKPESTYDDIVEEQQALGETLKNGKTTTLPASDADYTSEESDGGNCEDAELKAIVESALLSVKDNLDAARKIEADASAKFGGRFNAIVSDAEFAYVNWYGKRNCQLRAGNRHTLTWED</sequence>
<dbReference type="AlphaFoldDB" id="A0A0K0CUS5"/>
<dbReference type="Pfam" id="PF04155">
    <property type="entry name" value="Ground-like"/>
    <property type="match status" value="1"/>
</dbReference>